<feature type="compositionally biased region" description="Basic and acidic residues" evidence="1">
    <location>
        <begin position="15"/>
        <end position="26"/>
    </location>
</feature>
<feature type="region of interest" description="Disordered" evidence="1">
    <location>
        <begin position="1"/>
        <end position="40"/>
    </location>
</feature>
<proteinExistence type="predicted"/>
<dbReference type="EMBL" id="AP019377">
    <property type="protein sequence ID" value="BBH93013.1"/>
    <property type="molecule type" value="Genomic_DNA"/>
</dbReference>
<organism evidence="2">
    <name type="scientific">Thermogemmatispora argillosa</name>
    <dbReference type="NCBI Taxonomy" id="2045280"/>
    <lineage>
        <taxon>Bacteria</taxon>
        <taxon>Bacillati</taxon>
        <taxon>Chloroflexota</taxon>
        <taxon>Ktedonobacteria</taxon>
        <taxon>Thermogemmatisporales</taxon>
        <taxon>Thermogemmatisporaceae</taxon>
        <taxon>Thermogemmatispora</taxon>
    </lineage>
</organism>
<dbReference type="InterPro" id="IPR011989">
    <property type="entry name" value="ARM-like"/>
</dbReference>
<name>A0A455SX77_9CHLR</name>
<accession>A0A455SX77</accession>
<dbReference type="SUPFAM" id="SSF48371">
    <property type="entry name" value="ARM repeat"/>
    <property type="match status" value="1"/>
</dbReference>
<dbReference type="SMART" id="SM00567">
    <property type="entry name" value="EZ_HEAT"/>
    <property type="match status" value="3"/>
</dbReference>
<gene>
    <name evidence="2" type="ORF">KTA_12120</name>
</gene>
<protein>
    <recommendedName>
        <fullName evidence="3">HEAT repeat domain-containing protein</fullName>
    </recommendedName>
</protein>
<dbReference type="Pfam" id="PF13646">
    <property type="entry name" value="HEAT_2"/>
    <property type="match status" value="1"/>
</dbReference>
<evidence type="ECO:0000256" key="1">
    <source>
        <dbReference type="SAM" id="MobiDB-lite"/>
    </source>
</evidence>
<dbReference type="InterPro" id="IPR004155">
    <property type="entry name" value="PBS_lyase_HEAT"/>
</dbReference>
<feature type="compositionally biased region" description="Low complexity" evidence="1">
    <location>
        <begin position="56"/>
        <end position="82"/>
    </location>
</feature>
<reference evidence="2" key="1">
    <citation type="submission" date="2018-12" db="EMBL/GenBank/DDBJ databases">
        <title>Novel natural products biosynthetic potential of the class Ktedonobacteria.</title>
        <authorList>
            <person name="Zheng Y."/>
            <person name="Saitou A."/>
            <person name="Wang C.M."/>
            <person name="Toyoda A."/>
            <person name="Minakuchi Y."/>
            <person name="Sekiguchi Y."/>
            <person name="Ueda K."/>
            <person name="Takano H."/>
            <person name="Sakai Y."/>
            <person name="Yokota A."/>
            <person name="Yabe S."/>
        </authorList>
    </citation>
    <scope>NUCLEOTIDE SEQUENCE</scope>
    <source>
        <strain evidence="2">A3-2</strain>
    </source>
</reference>
<evidence type="ECO:0000313" key="2">
    <source>
        <dbReference type="EMBL" id="BBH93013.1"/>
    </source>
</evidence>
<evidence type="ECO:0008006" key="3">
    <source>
        <dbReference type="Google" id="ProtNLM"/>
    </source>
</evidence>
<feature type="region of interest" description="Disordered" evidence="1">
    <location>
        <begin position="55"/>
        <end position="82"/>
    </location>
</feature>
<sequence>MYHQDSAEPCTEPLHISELHPGHDSRWSVAGPRARQPATCAASLTSSLRGGALAHSNDAAASSAPRAQAGPEGKPLPLAGPAPAEGEVLIRELTTALEQGQSLPRGPLWLALTHPSWRVRAEAVRLVGLGSEPLTELLLNLLEREAHDTVREAIAWSLGRLMPAFLANEQLRDAWLTRLRATLIALLHADSCWLVREAAAWALGRLGQAAPLSALRQTLLSDSDQEVSAAAARALAMSGKRLARSYLLEALEKVKLPFLQETIREALVELDEELARTEMPWRQQLPPLRQALLALRDFLEDRRGFLQKPRQLLTEQGPVLVLWCHYQATERRLQEVLEALPRDLRLNASIAPLEATQCSDDHVLRRLGQLLAEECQQYPCQEALLLSTTIYRQAQATEWASRFLGEEYACLRVIIIGVSHAEMDQDKPPVLHELALAWQTTTQEAPLCEQDPCDLRLWYQPCRGWASQG</sequence>
<dbReference type="Gene3D" id="1.25.10.10">
    <property type="entry name" value="Leucine-rich Repeat Variant"/>
    <property type="match status" value="1"/>
</dbReference>
<dbReference type="AlphaFoldDB" id="A0A455SX77"/>
<dbReference type="InterPro" id="IPR016024">
    <property type="entry name" value="ARM-type_fold"/>
</dbReference>